<dbReference type="PROSITE" id="PS50303">
    <property type="entry name" value="PUM_HD"/>
    <property type="match status" value="1"/>
</dbReference>
<feature type="domain" description="RRM" evidence="5">
    <location>
        <begin position="469"/>
        <end position="544"/>
    </location>
</feature>
<feature type="region of interest" description="Disordered" evidence="4">
    <location>
        <begin position="1014"/>
        <end position="1054"/>
    </location>
</feature>
<dbReference type="SUPFAM" id="SSF48371">
    <property type="entry name" value="ARM repeat"/>
    <property type="match status" value="1"/>
</dbReference>
<feature type="domain" description="PUM-HD" evidence="6">
    <location>
        <begin position="606"/>
        <end position="969"/>
    </location>
</feature>
<evidence type="ECO:0000256" key="2">
    <source>
        <dbReference type="PROSITE-ProRule" id="PRU00176"/>
    </source>
</evidence>
<dbReference type="Gene3D" id="3.30.70.330">
    <property type="match status" value="2"/>
</dbReference>
<dbReference type="AlphaFoldDB" id="A0A8H7C0S0"/>
<dbReference type="SUPFAM" id="SSF54928">
    <property type="entry name" value="RNA-binding domain, RBD"/>
    <property type="match status" value="2"/>
</dbReference>
<feature type="compositionally biased region" description="Basic and acidic residues" evidence="4">
    <location>
        <begin position="53"/>
        <end position="63"/>
    </location>
</feature>
<sequence>MTSPDSGSSSPPAPLVELEEISRPNSNDMACSTSNRVLAKKAWQKSSVEVKIHREESDHDDKSFSSARRLRADTMPSQSSSFPYSADRFDPAVTTIDEIATTQPLSRNRSGSMTLQPPLANPFGQGIFHNWAEETLQSPTTPTTDQLLKGDDGNTIASTLASLGLDEDRDRRPMLHTSQSHTSLRTMDHLSHWYRPSRYLPPHDDVPSSVGWARFGMMATLPTGDNPNLRGEEHLQLPSVANVRLQAQTGRPRAISMSVADDRHTPSSEGDALTNLTSQRSIWHSNIHHQTRPYLRNSNSSADLLEMIARQRKVAATAEFTQSKNEESWETPRFVSNNLSPSSYDVSNGSLGDMDGDTPSSGKNSPGSSSAQTPTRSLWLGNIDPGLTVNDLDCYFAPCGTIDSIRILPDRECAFVNFLILEDALRAKEYLNANGNRLGNAAVKVGFGKPEAGPQPSLDMGTNVQGPTRALWIGNIPTTTTPAALQSIFSAFGPIESARVLSNKNCGFVNFVVQDDAIRAKKALQNKEIMGPGTGTVRIGYAKVPVRSTPDPMDAVMDEKPKPVSWPSVLPSAPPVEPDHQTQMMMYMMTEMMNTKSNSIFAVVANERRLIMKEFGEDETDGPAFEELHIPLRYYSTIAAAPELGQSRKVDTARLRDIRKRLDSGQVPIKELESIAVECMDEIIELCSDYIGNTVIQRLFERCSELTKSRMLEIVAPHLASIGVHKNGTWAAQKIIETAHLSAQIDLICSHIKPYVPALLLDQFGNYVVQGCLGLGPERNQFIFDAIVDSCWEIAQGRFGSRAVRATLESPYVTKRQQKYVAATLIQHALLLATNANGALLLIWLLDTSGIPGRYRILAPRLTPHLARLCTHKLAWLTVLKLVNQRQEPDARALILDTLFFSSTDQVIDEVLQDQVHGVNLVQKILLSSYVDLRERQRIAERVKHLLHKLRLQHVQGYKHLVDEINLVMCDSNPGASLAALPGLVSSSFTISPELAATLHATYMAAAAAAAASAGGSNNGTSNTSNNNNSGTIAQAGEDSGTGESPKPDMSLQSQAMAAAAVMANMYAAATASSWSPPPTLDTLGTQQQQRQQQLPSLPSMPQQQQQQMSPTLSSSRRSSLHDTLADTTPSSSS</sequence>
<dbReference type="InterPro" id="IPR016024">
    <property type="entry name" value="ARM-type_fold"/>
</dbReference>
<dbReference type="PROSITE" id="PS50102">
    <property type="entry name" value="RRM"/>
    <property type="match status" value="2"/>
</dbReference>
<dbReference type="CDD" id="cd00590">
    <property type="entry name" value="RRM_SF"/>
    <property type="match status" value="2"/>
</dbReference>
<feature type="compositionally biased region" description="Low complexity" evidence="4">
    <location>
        <begin position="359"/>
        <end position="370"/>
    </location>
</feature>
<keyword evidence="8" id="KW-1185">Reference proteome</keyword>
<feature type="repeat" description="Pumilio" evidence="3">
    <location>
        <begin position="751"/>
        <end position="789"/>
    </location>
</feature>
<dbReference type="Gene3D" id="1.25.10.10">
    <property type="entry name" value="Leucine-rich Repeat Variant"/>
    <property type="match status" value="1"/>
</dbReference>
<gene>
    <name evidence="7" type="ORF">EC973_006401</name>
</gene>
<comment type="caution">
    <text evidence="7">The sequence shown here is derived from an EMBL/GenBank/DDBJ whole genome shotgun (WGS) entry which is preliminary data.</text>
</comment>
<keyword evidence="1" id="KW-0677">Repeat</keyword>
<dbReference type="GO" id="GO:0000288">
    <property type="term" value="P:nuclear-transcribed mRNA catabolic process, deadenylation-dependent decay"/>
    <property type="evidence" value="ECO:0007669"/>
    <property type="project" value="TreeGrafter"/>
</dbReference>
<feature type="repeat" description="Pumilio" evidence="3">
    <location>
        <begin position="678"/>
        <end position="713"/>
    </location>
</feature>
<dbReference type="OrthoDB" id="2017782at2759"/>
<feature type="region of interest" description="Disordered" evidence="4">
    <location>
        <begin position="1"/>
        <end position="31"/>
    </location>
</feature>
<dbReference type="Pfam" id="PF00076">
    <property type="entry name" value="RRM_1"/>
    <property type="match status" value="2"/>
</dbReference>
<dbReference type="InterPro" id="IPR001313">
    <property type="entry name" value="Pumilio_RNA-bd_rpt"/>
</dbReference>
<proteinExistence type="predicted"/>
<evidence type="ECO:0000256" key="1">
    <source>
        <dbReference type="ARBA" id="ARBA00022737"/>
    </source>
</evidence>
<dbReference type="InterPro" id="IPR012677">
    <property type="entry name" value="Nucleotide-bd_a/b_plait_sf"/>
</dbReference>
<accession>A0A8H7C0S0</accession>
<dbReference type="InterPro" id="IPR035979">
    <property type="entry name" value="RBD_domain_sf"/>
</dbReference>
<dbReference type="SMART" id="SM00025">
    <property type="entry name" value="Pumilio"/>
    <property type="match status" value="6"/>
</dbReference>
<dbReference type="GO" id="GO:0003723">
    <property type="term" value="F:RNA binding"/>
    <property type="evidence" value="ECO:0007669"/>
    <property type="project" value="UniProtKB-UniRule"/>
</dbReference>
<evidence type="ECO:0000256" key="3">
    <source>
        <dbReference type="PROSITE-ProRule" id="PRU00317"/>
    </source>
</evidence>
<dbReference type="InterPro" id="IPR000504">
    <property type="entry name" value="RRM_dom"/>
</dbReference>
<dbReference type="SMART" id="SM00360">
    <property type="entry name" value="RRM"/>
    <property type="match status" value="2"/>
</dbReference>
<dbReference type="EMBL" id="JABAYA010000004">
    <property type="protein sequence ID" value="KAF7732146.1"/>
    <property type="molecule type" value="Genomic_DNA"/>
</dbReference>
<evidence type="ECO:0000259" key="6">
    <source>
        <dbReference type="PROSITE" id="PS50303"/>
    </source>
</evidence>
<feature type="region of interest" description="Disordered" evidence="4">
    <location>
        <begin position="319"/>
        <end position="377"/>
    </location>
</feature>
<dbReference type="PANTHER" id="PTHR47093">
    <property type="entry name" value="PROTEIN JSN1-RELATED"/>
    <property type="match status" value="1"/>
</dbReference>
<dbReference type="InterPro" id="IPR052645">
    <property type="entry name" value="Pumilio_domain_protein"/>
</dbReference>
<dbReference type="Pfam" id="PF00806">
    <property type="entry name" value="PUF"/>
    <property type="match status" value="3"/>
</dbReference>
<feature type="region of interest" description="Disordered" evidence="4">
    <location>
        <begin position="1072"/>
        <end position="1134"/>
    </location>
</feature>
<dbReference type="PROSITE" id="PS50302">
    <property type="entry name" value="PUM"/>
    <property type="match status" value="2"/>
</dbReference>
<feature type="compositionally biased region" description="Low complexity" evidence="4">
    <location>
        <begin position="1"/>
        <end position="10"/>
    </location>
</feature>
<evidence type="ECO:0000313" key="8">
    <source>
        <dbReference type="Proteomes" id="UP000605846"/>
    </source>
</evidence>
<feature type="region of interest" description="Disordered" evidence="4">
    <location>
        <begin position="53"/>
        <end position="86"/>
    </location>
</feature>
<dbReference type="InterPro" id="IPR033133">
    <property type="entry name" value="PUM-HD"/>
</dbReference>
<feature type="domain" description="RRM" evidence="5">
    <location>
        <begin position="376"/>
        <end position="450"/>
    </location>
</feature>
<evidence type="ECO:0000259" key="5">
    <source>
        <dbReference type="PROSITE" id="PS50102"/>
    </source>
</evidence>
<protein>
    <submittedName>
        <fullName evidence="7">Uncharacterized protein</fullName>
    </submittedName>
</protein>
<name>A0A8H7C0S0_9FUNG</name>
<feature type="region of interest" description="Disordered" evidence="4">
    <location>
        <begin position="162"/>
        <end position="183"/>
    </location>
</feature>
<evidence type="ECO:0000313" key="7">
    <source>
        <dbReference type="EMBL" id="KAF7732146.1"/>
    </source>
</evidence>
<feature type="compositionally biased region" description="Low complexity" evidence="4">
    <location>
        <begin position="1072"/>
        <end position="1118"/>
    </location>
</feature>
<reference evidence="7" key="1">
    <citation type="submission" date="2020-01" db="EMBL/GenBank/DDBJ databases">
        <title>Genome Sequencing of Three Apophysomyces-Like Fungal Strains Confirms a Novel Fungal Genus in the Mucoromycota with divergent Burkholderia-like Endosymbiotic Bacteria.</title>
        <authorList>
            <person name="Stajich J.E."/>
            <person name="Macias A.M."/>
            <person name="Carter-House D."/>
            <person name="Lovett B."/>
            <person name="Kasson L.R."/>
            <person name="Berry K."/>
            <person name="Grigoriev I."/>
            <person name="Chang Y."/>
            <person name="Spatafora J."/>
            <person name="Kasson M.T."/>
        </authorList>
    </citation>
    <scope>NUCLEOTIDE SEQUENCE</scope>
    <source>
        <strain evidence="7">NRRL A-21654</strain>
    </source>
</reference>
<dbReference type="InterPro" id="IPR011989">
    <property type="entry name" value="ARM-like"/>
</dbReference>
<evidence type="ECO:0000256" key="4">
    <source>
        <dbReference type="SAM" id="MobiDB-lite"/>
    </source>
</evidence>
<dbReference type="Proteomes" id="UP000605846">
    <property type="component" value="Unassembled WGS sequence"/>
</dbReference>
<dbReference type="PANTHER" id="PTHR47093:SF1">
    <property type="entry name" value="PROTEIN JSN1-RELATED"/>
    <property type="match status" value="1"/>
</dbReference>
<keyword evidence="2" id="KW-0694">RNA-binding</keyword>
<feature type="compositionally biased region" description="Low complexity" evidence="4">
    <location>
        <begin position="1014"/>
        <end position="1032"/>
    </location>
</feature>
<organism evidence="7 8">
    <name type="scientific">Apophysomyces ossiformis</name>
    <dbReference type="NCBI Taxonomy" id="679940"/>
    <lineage>
        <taxon>Eukaryota</taxon>
        <taxon>Fungi</taxon>
        <taxon>Fungi incertae sedis</taxon>
        <taxon>Mucoromycota</taxon>
        <taxon>Mucoromycotina</taxon>
        <taxon>Mucoromycetes</taxon>
        <taxon>Mucorales</taxon>
        <taxon>Mucorineae</taxon>
        <taxon>Mucoraceae</taxon>
        <taxon>Apophysomyces</taxon>
    </lineage>
</organism>
<feature type="compositionally biased region" description="Polar residues" evidence="4">
    <location>
        <begin position="334"/>
        <end position="350"/>
    </location>
</feature>